<dbReference type="PANTHER" id="PTHR24171">
    <property type="entry name" value="ANKYRIN REPEAT DOMAIN-CONTAINING PROTEIN 39-RELATED"/>
    <property type="match status" value="1"/>
</dbReference>
<evidence type="ECO:0000313" key="6">
    <source>
        <dbReference type="EMBL" id="OAF55922.1"/>
    </source>
</evidence>
<dbReference type="PROSITE" id="PS50297">
    <property type="entry name" value="ANK_REP_REGION"/>
    <property type="match status" value="7"/>
</dbReference>
<feature type="repeat" description="ANK" evidence="3">
    <location>
        <begin position="888"/>
        <end position="920"/>
    </location>
</feature>
<dbReference type="VEuPathDB" id="FungiDB:GMDG_07590"/>
<feature type="repeat" description="ANK" evidence="3">
    <location>
        <begin position="1020"/>
        <end position="1052"/>
    </location>
</feature>
<evidence type="ECO:0000259" key="5">
    <source>
        <dbReference type="Pfam" id="PF24883"/>
    </source>
</evidence>
<feature type="repeat" description="ANK" evidence="3">
    <location>
        <begin position="699"/>
        <end position="731"/>
    </location>
</feature>
<dbReference type="InterPro" id="IPR002110">
    <property type="entry name" value="Ankyrin_rpt"/>
</dbReference>
<dbReference type="Pfam" id="PF17107">
    <property type="entry name" value="SesA"/>
    <property type="match status" value="1"/>
</dbReference>
<feature type="repeat" description="ANK" evidence="3">
    <location>
        <begin position="732"/>
        <end position="764"/>
    </location>
</feature>
<dbReference type="AlphaFoldDB" id="A0A177A382"/>
<protein>
    <submittedName>
        <fullName evidence="6">Uncharacterized protein</fullName>
    </submittedName>
</protein>
<feature type="repeat" description="ANK" evidence="3">
    <location>
        <begin position="990"/>
        <end position="1019"/>
    </location>
</feature>
<dbReference type="eggNOG" id="KOG0502">
    <property type="taxonomic scope" value="Eukaryota"/>
</dbReference>
<dbReference type="VEuPathDB" id="FungiDB:GMDG_06730"/>
<dbReference type="Proteomes" id="UP000077154">
    <property type="component" value="Unassembled WGS sequence"/>
</dbReference>
<organism evidence="6">
    <name type="scientific">Pseudogymnoascus destructans</name>
    <dbReference type="NCBI Taxonomy" id="655981"/>
    <lineage>
        <taxon>Eukaryota</taxon>
        <taxon>Fungi</taxon>
        <taxon>Dikarya</taxon>
        <taxon>Ascomycota</taxon>
        <taxon>Pezizomycotina</taxon>
        <taxon>Leotiomycetes</taxon>
        <taxon>Thelebolales</taxon>
        <taxon>Thelebolaceae</taxon>
        <taxon>Pseudogymnoascus</taxon>
    </lineage>
</organism>
<dbReference type="Pfam" id="PF13637">
    <property type="entry name" value="Ank_4"/>
    <property type="match status" value="1"/>
</dbReference>
<dbReference type="Pfam" id="PF24883">
    <property type="entry name" value="NPHP3_N"/>
    <property type="match status" value="1"/>
</dbReference>
<dbReference type="Pfam" id="PF12796">
    <property type="entry name" value="Ank_2"/>
    <property type="match status" value="4"/>
</dbReference>
<dbReference type="InterPro" id="IPR056884">
    <property type="entry name" value="NPHP3-like_N"/>
</dbReference>
<evidence type="ECO:0000256" key="1">
    <source>
        <dbReference type="ARBA" id="ARBA00022737"/>
    </source>
</evidence>
<feature type="domain" description="NACHT-NTPase and P-loop NTPases N-terminal" evidence="4">
    <location>
        <begin position="11"/>
        <end position="136"/>
    </location>
</feature>
<dbReference type="SMART" id="SM00248">
    <property type="entry name" value="ANK"/>
    <property type="match status" value="11"/>
</dbReference>
<dbReference type="PANTHER" id="PTHR24171:SF10">
    <property type="entry name" value="ANKYRIN REPEAT DOMAIN-CONTAINING PROTEIN 29-LIKE"/>
    <property type="match status" value="1"/>
</dbReference>
<dbReference type="OrthoDB" id="1577640at2759"/>
<dbReference type="SUPFAM" id="SSF48403">
    <property type="entry name" value="Ankyrin repeat"/>
    <property type="match status" value="1"/>
</dbReference>
<feature type="repeat" description="ANK" evidence="3">
    <location>
        <begin position="957"/>
        <end position="986"/>
    </location>
</feature>
<name>A0A177A382_9PEZI</name>
<dbReference type="Gene3D" id="3.40.50.300">
    <property type="entry name" value="P-loop containing nucleotide triphosphate hydrolases"/>
    <property type="match status" value="1"/>
</dbReference>
<dbReference type="RefSeq" id="XP_024321221.1">
    <property type="nucleotide sequence ID" value="XM_024471548.1"/>
</dbReference>
<keyword evidence="2 3" id="KW-0040">ANK repeat</keyword>
<accession>A0A177A382</accession>
<keyword evidence="1" id="KW-0677">Repeat</keyword>
<gene>
    <name evidence="6" type="ORF">VC83_07985</name>
</gene>
<evidence type="ECO:0000256" key="2">
    <source>
        <dbReference type="ARBA" id="ARBA00023043"/>
    </source>
</evidence>
<sequence>MADPLTVVGIVANLVGLVEFSTKVLARLNDFQSTLGEIPKAFRHIKAELPVLQETLKQTIDKIDHGAIKDSTKAALLPAVQGCKMQIEALDDLLAETLPVASDSRLKKTTKALWSIKQDSKVESIMKTLRGYIGTLTFYHAAASSTLQPMKDTKLVEIRRWLSSPDPLINYRKAIELRQPDTGLWLLEGEVYSKWKRNASSFVWLYGIPGCGKTILSSTVTQDILLYCANDPGKVVAYFYFDFTDADKQKPELMVRSLISQVSEQCIKMPSALEALYSSLDKGNRQPSLDALMIVLQQMLQEFPQSYLILDALDECADRSELMRILERMAGWQLDKMRVLVTSRKIRDIECSLEDIVDRECIICLQHQVVDKDIQTYVRQRLSEDKGLKKWQKDAEIRREIETTLMEGSRGMFRWAVCQMDALGKCRTRVALQKALKALPTTLDKTYERILCTISDEDSEYAIRILQWLAYSSRPLSVEEVAEVVAINVERETAYDRDEVLEDPMDVLDIFMSLVSVVKTEVPFSSQRNRHLSTTFQTVTLAHYSVQEYLVSARICEGHAARYSMRPAACHSYIAKGSIGYLLQFEKGLFDRFESAGSLKQVYRLAQYSAEHWLIHTRNGEEGDNRLSYLATKFLSTGEGAYLSWLRLYDPEKSWDTPNFRRGLDSCPNPLYYASLGAIADTANQLIEEGVDVNAQGGRYGNALQAASCKGHDKTVEVLLSKGADVNTQGGRYGNALQAASFEGHNKTVEVLLSKGADVNAQGGDYGNALQAASAAGHDKIVVLLLSKGADVNTQGGFVGSALQATAVLLSKGAGVNAQEGLYRNALQAASAEGHDKIVEVLLSKGANVNAQGGDYGNALQAASAKGRDEIVKVLLSKGADVNTQGGDYGNALQAASAKGHDEIVKVLLSKGADVNAQGGDYGNALQAASAKGHDEVVEVLLSKGANVNAQGGLFGNALQIASFEGQDNTVEVLLSKGANVNAQGGLLGNALQAASSRGHKKVVGVLLSKGANVNAQGGYFRNALQAASSGGHNKVVEVLLSKGADIMSKGAMQGLRS</sequence>
<evidence type="ECO:0000256" key="3">
    <source>
        <dbReference type="PROSITE-ProRule" id="PRU00023"/>
    </source>
</evidence>
<dbReference type="InterPro" id="IPR036770">
    <property type="entry name" value="Ankyrin_rpt-contain_sf"/>
</dbReference>
<dbReference type="SUPFAM" id="SSF52540">
    <property type="entry name" value="P-loop containing nucleoside triphosphate hydrolases"/>
    <property type="match status" value="1"/>
</dbReference>
<dbReference type="GeneID" id="36291028"/>
<proteinExistence type="predicted"/>
<feature type="repeat" description="ANK" evidence="3">
    <location>
        <begin position="855"/>
        <end position="887"/>
    </location>
</feature>
<dbReference type="InterPro" id="IPR027417">
    <property type="entry name" value="P-loop_NTPase"/>
</dbReference>
<evidence type="ECO:0000259" key="4">
    <source>
        <dbReference type="Pfam" id="PF17107"/>
    </source>
</evidence>
<dbReference type="EMBL" id="KV441406">
    <property type="protein sequence ID" value="OAF55922.1"/>
    <property type="molecule type" value="Genomic_DNA"/>
</dbReference>
<dbReference type="InterPro" id="IPR031352">
    <property type="entry name" value="SesA"/>
</dbReference>
<reference evidence="6" key="1">
    <citation type="submission" date="2016-03" db="EMBL/GenBank/DDBJ databases">
        <title>Updated assembly of Pseudogymnoascus destructans, the fungus causing white-nose syndrome of bats.</title>
        <authorList>
            <person name="Palmer J.M."/>
            <person name="Drees K.P."/>
            <person name="Foster J.T."/>
            <person name="Lindner D.L."/>
        </authorList>
    </citation>
    <scope>NUCLEOTIDE SEQUENCE [LARGE SCALE GENOMIC DNA]</scope>
    <source>
        <strain evidence="6">20631-21</strain>
    </source>
</reference>
<feature type="repeat" description="ANK" evidence="3">
    <location>
        <begin position="765"/>
        <end position="797"/>
    </location>
</feature>
<feature type="repeat" description="ANK" evidence="3">
    <location>
        <begin position="822"/>
        <end position="854"/>
    </location>
</feature>
<feature type="repeat" description="ANK" evidence="3">
    <location>
        <begin position="921"/>
        <end position="953"/>
    </location>
</feature>
<dbReference type="Gene3D" id="1.25.40.20">
    <property type="entry name" value="Ankyrin repeat-containing domain"/>
    <property type="match status" value="2"/>
</dbReference>
<dbReference type="PROSITE" id="PS50088">
    <property type="entry name" value="ANK_REPEAT"/>
    <property type="match status" value="10"/>
</dbReference>
<feature type="domain" description="Nephrocystin 3-like N-terminal" evidence="5">
    <location>
        <begin position="181"/>
        <end position="344"/>
    </location>
</feature>